<accession>A0ABQ2PBX1</accession>
<organism evidence="1 2">
    <name type="scientific">Silvimonas iriomotensis</name>
    <dbReference type="NCBI Taxonomy" id="449662"/>
    <lineage>
        <taxon>Bacteria</taxon>
        <taxon>Pseudomonadati</taxon>
        <taxon>Pseudomonadota</taxon>
        <taxon>Betaproteobacteria</taxon>
        <taxon>Neisseriales</taxon>
        <taxon>Chitinibacteraceae</taxon>
        <taxon>Silvimonas</taxon>
    </lineage>
</organism>
<keyword evidence="2" id="KW-1185">Reference proteome</keyword>
<dbReference type="Proteomes" id="UP000637267">
    <property type="component" value="Unassembled WGS sequence"/>
</dbReference>
<reference evidence="2" key="1">
    <citation type="journal article" date="2019" name="Int. J. Syst. Evol. Microbiol.">
        <title>The Global Catalogue of Microorganisms (GCM) 10K type strain sequencing project: providing services to taxonomists for standard genome sequencing and annotation.</title>
        <authorList>
            <consortium name="The Broad Institute Genomics Platform"/>
            <consortium name="The Broad Institute Genome Sequencing Center for Infectious Disease"/>
            <person name="Wu L."/>
            <person name="Ma J."/>
        </authorList>
    </citation>
    <scope>NUCLEOTIDE SEQUENCE [LARGE SCALE GENOMIC DNA]</scope>
    <source>
        <strain evidence="2">CGMCC 1.8859</strain>
    </source>
</reference>
<proteinExistence type="predicted"/>
<protein>
    <submittedName>
        <fullName evidence="1">Uncharacterized protein</fullName>
    </submittedName>
</protein>
<evidence type="ECO:0000313" key="2">
    <source>
        <dbReference type="Proteomes" id="UP000637267"/>
    </source>
</evidence>
<gene>
    <name evidence="1" type="ORF">GCM10010970_30220</name>
</gene>
<sequence length="42" mass="4772">MLGTVAKINRAQDKRGEKEEFWKCLEARPVFSTAEEYIQAGA</sequence>
<evidence type="ECO:0000313" key="1">
    <source>
        <dbReference type="EMBL" id="GGP23022.1"/>
    </source>
</evidence>
<dbReference type="EMBL" id="BMLX01000004">
    <property type="protein sequence ID" value="GGP23022.1"/>
    <property type="molecule type" value="Genomic_DNA"/>
</dbReference>
<comment type="caution">
    <text evidence="1">The sequence shown here is derived from an EMBL/GenBank/DDBJ whole genome shotgun (WGS) entry which is preliminary data.</text>
</comment>
<name>A0ABQ2PBX1_9NEIS</name>